<reference evidence="2" key="1">
    <citation type="journal article" date="2014" name="Front. Microbiol.">
        <title>High frequency of phylogenetically diverse reductive dehalogenase-homologous genes in deep subseafloor sedimentary metagenomes.</title>
        <authorList>
            <person name="Kawai M."/>
            <person name="Futagami T."/>
            <person name="Toyoda A."/>
            <person name="Takaki Y."/>
            <person name="Nishi S."/>
            <person name="Hori S."/>
            <person name="Arai W."/>
            <person name="Tsubouchi T."/>
            <person name="Morono Y."/>
            <person name="Uchiyama I."/>
            <person name="Ito T."/>
            <person name="Fujiyama A."/>
            <person name="Inagaki F."/>
            <person name="Takami H."/>
        </authorList>
    </citation>
    <scope>NUCLEOTIDE SEQUENCE</scope>
    <source>
        <strain evidence="2">Expedition CK06-06</strain>
    </source>
</reference>
<gene>
    <name evidence="2" type="ORF">S01H4_17166</name>
</gene>
<feature type="transmembrane region" description="Helical" evidence="1">
    <location>
        <begin position="241"/>
        <end position="263"/>
    </location>
</feature>
<feature type="non-terminal residue" evidence="2">
    <location>
        <position position="1"/>
    </location>
</feature>
<keyword evidence="1" id="KW-0812">Transmembrane</keyword>
<sequence>KDQEGQRIKNIELTLTRNDTLFLRNITNDDNDIVMSVNFKFFEPYYVLNAHYKGFNIYNKEITMQRKKVDINLDLFDLTINVKDKLGFTPGVNVRPFLTSSEMDNPIELIPEEIKTGEYVFKNLLPARYKLSISYGRFSDEMFIDLPDDGDSASINFSADFNLGAKLFDSRGNLIHDDDLKLDILRAGKTIFESISPDEVVALPPGKYTVNVYTNGKIVGSKVVELTNDKNINIVTKLESILPGLVTGLVLVFIIEIIVLFLFKKFSLNTFLKLLAISLVILSLFQPWWALNAHSDSPVAEKSSEMFIVPQTMIESITYEDETHLELATLPEMFTDFVSILLFIVYSGIILLGVSFIPNILLKRRFFIVLISASIIFLTLVALAFSFGMSKICEISLGSLNGEGTLNVLIPNGETVSMSSTWGLESGFYLCIFSALILIATGIIDFIRKKKWPKKF</sequence>
<feature type="transmembrane region" description="Helical" evidence="1">
    <location>
        <begin position="337"/>
        <end position="357"/>
    </location>
</feature>
<feature type="transmembrane region" description="Helical" evidence="1">
    <location>
        <begin position="366"/>
        <end position="387"/>
    </location>
</feature>
<name>X0YTJ7_9ZZZZ</name>
<accession>X0YTJ7</accession>
<keyword evidence="1" id="KW-1133">Transmembrane helix</keyword>
<comment type="caution">
    <text evidence="2">The sequence shown here is derived from an EMBL/GenBank/DDBJ whole genome shotgun (WGS) entry which is preliminary data.</text>
</comment>
<evidence type="ECO:0000313" key="2">
    <source>
        <dbReference type="EMBL" id="GAG59565.1"/>
    </source>
</evidence>
<keyword evidence="1" id="KW-0472">Membrane</keyword>
<dbReference type="EMBL" id="BART01007550">
    <property type="protein sequence ID" value="GAG59565.1"/>
    <property type="molecule type" value="Genomic_DNA"/>
</dbReference>
<dbReference type="AlphaFoldDB" id="X0YTJ7"/>
<evidence type="ECO:0000256" key="1">
    <source>
        <dbReference type="SAM" id="Phobius"/>
    </source>
</evidence>
<proteinExistence type="predicted"/>
<feature type="transmembrane region" description="Helical" evidence="1">
    <location>
        <begin position="270"/>
        <end position="289"/>
    </location>
</feature>
<feature type="transmembrane region" description="Helical" evidence="1">
    <location>
        <begin position="427"/>
        <end position="447"/>
    </location>
</feature>
<evidence type="ECO:0008006" key="3">
    <source>
        <dbReference type="Google" id="ProtNLM"/>
    </source>
</evidence>
<protein>
    <recommendedName>
        <fullName evidence="3">Carboxypeptidase regulatory-like domain-containing protein</fullName>
    </recommendedName>
</protein>
<organism evidence="2">
    <name type="scientific">marine sediment metagenome</name>
    <dbReference type="NCBI Taxonomy" id="412755"/>
    <lineage>
        <taxon>unclassified sequences</taxon>
        <taxon>metagenomes</taxon>
        <taxon>ecological metagenomes</taxon>
    </lineage>
</organism>
<feature type="non-terminal residue" evidence="2">
    <location>
        <position position="456"/>
    </location>
</feature>